<dbReference type="PANTHER" id="PTHR12461">
    <property type="entry name" value="HYPOXIA-INDUCIBLE FACTOR 1 ALPHA INHIBITOR-RELATED"/>
    <property type="match status" value="1"/>
</dbReference>
<dbReference type="SMART" id="SM00558">
    <property type="entry name" value="JmjC"/>
    <property type="match status" value="1"/>
</dbReference>
<dbReference type="InterPro" id="IPR003347">
    <property type="entry name" value="JmjC_dom"/>
</dbReference>
<dbReference type="OrthoDB" id="415358at2759"/>
<reference evidence="2" key="1">
    <citation type="journal article" date="2021" name="Nat. Commun.">
        <title>Genetic determinants of endophytism in the Arabidopsis root mycobiome.</title>
        <authorList>
            <person name="Mesny F."/>
            <person name="Miyauchi S."/>
            <person name="Thiergart T."/>
            <person name="Pickel B."/>
            <person name="Atanasova L."/>
            <person name="Karlsson M."/>
            <person name="Huettel B."/>
            <person name="Barry K.W."/>
            <person name="Haridas S."/>
            <person name="Chen C."/>
            <person name="Bauer D."/>
            <person name="Andreopoulos W."/>
            <person name="Pangilinan J."/>
            <person name="LaButti K."/>
            <person name="Riley R."/>
            <person name="Lipzen A."/>
            <person name="Clum A."/>
            <person name="Drula E."/>
            <person name="Henrissat B."/>
            <person name="Kohler A."/>
            <person name="Grigoriev I.V."/>
            <person name="Martin F.M."/>
            <person name="Hacquard S."/>
        </authorList>
    </citation>
    <scope>NUCLEOTIDE SEQUENCE</scope>
    <source>
        <strain evidence="2">FSSC 5 MPI-SDFR-AT-0091</strain>
    </source>
</reference>
<evidence type="ECO:0000313" key="3">
    <source>
        <dbReference type="Proteomes" id="UP000736672"/>
    </source>
</evidence>
<dbReference type="SUPFAM" id="SSF51197">
    <property type="entry name" value="Clavaminate synthase-like"/>
    <property type="match status" value="1"/>
</dbReference>
<evidence type="ECO:0000259" key="1">
    <source>
        <dbReference type="PROSITE" id="PS51184"/>
    </source>
</evidence>
<feature type="domain" description="JmjC" evidence="1">
    <location>
        <begin position="155"/>
        <end position="342"/>
    </location>
</feature>
<proteinExistence type="predicted"/>
<dbReference type="InterPro" id="IPR041667">
    <property type="entry name" value="Cupin_8"/>
</dbReference>
<dbReference type="PROSITE" id="PS51184">
    <property type="entry name" value="JMJC"/>
    <property type="match status" value="1"/>
</dbReference>
<dbReference type="Pfam" id="PF13621">
    <property type="entry name" value="Cupin_8"/>
    <property type="match status" value="1"/>
</dbReference>
<comment type="caution">
    <text evidence="2">The sequence shown here is derived from an EMBL/GenBank/DDBJ whole genome shotgun (WGS) entry which is preliminary data.</text>
</comment>
<protein>
    <submittedName>
        <fullName evidence="2">Cupin-like domain-containing protein</fullName>
    </submittedName>
</protein>
<dbReference type="InterPro" id="IPR014710">
    <property type="entry name" value="RmlC-like_jellyroll"/>
</dbReference>
<name>A0A9P9KJF8_FUSSL</name>
<accession>A0A9P9KJF8</accession>
<dbReference type="Proteomes" id="UP000736672">
    <property type="component" value="Unassembled WGS sequence"/>
</dbReference>
<dbReference type="EMBL" id="JAGTJS010000007">
    <property type="protein sequence ID" value="KAH7263893.1"/>
    <property type="molecule type" value="Genomic_DNA"/>
</dbReference>
<keyword evidence="3" id="KW-1185">Reference proteome</keyword>
<evidence type="ECO:0000313" key="2">
    <source>
        <dbReference type="EMBL" id="KAH7263893.1"/>
    </source>
</evidence>
<dbReference type="Gene3D" id="2.60.120.10">
    <property type="entry name" value="Jelly Rolls"/>
    <property type="match status" value="1"/>
</dbReference>
<dbReference type="PANTHER" id="PTHR12461:SF99">
    <property type="entry name" value="BIFUNCTIONAL PEPTIDASE AND (3S)-LYSYL HYDROXYLASE JMJD7"/>
    <property type="match status" value="1"/>
</dbReference>
<gene>
    <name evidence="2" type="ORF">B0J15DRAFT_593075</name>
</gene>
<dbReference type="AlphaFoldDB" id="A0A9P9KJF8"/>
<organism evidence="2 3">
    <name type="scientific">Fusarium solani</name>
    <name type="common">Filamentous fungus</name>
    <dbReference type="NCBI Taxonomy" id="169388"/>
    <lineage>
        <taxon>Eukaryota</taxon>
        <taxon>Fungi</taxon>
        <taxon>Dikarya</taxon>
        <taxon>Ascomycota</taxon>
        <taxon>Pezizomycotina</taxon>
        <taxon>Sordariomycetes</taxon>
        <taxon>Hypocreomycetidae</taxon>
        <taxon>Hypocreales</taxon>
        <taxon>Nectriaceae</taxon>
        <taxon>Fusarium</taxon>
        <taxon>Fusarium solani species complex</taxon>
    </lineage>
</organism>
<sequence length="356" mass="39860">MNGLFFNQHLAGQNLTTGAKPKGNSGGAADAAIENLISTFNELNSNVIDELHEEPSPLEFMRYVARNTPFVIRNGASSWKACREWNSAYLLSALKGQSVNVAVTPHGNADMPTVPPGEDSPVFAKPHYEDEPFEELLEYVVRQETDPDFPSDAEIRYAQTQNDNLRDEYVTLFSDVQKDIPFARIALDKSPDAVNLWIGNSKSVTAMHKDNYENIYVQVLGRKHFVLLPSLCHPCVNEQPLRPATYKRGDDGLQLVMDSDDEAVPFAIWDPEKPEQNATQFSHLAKPLRVTLNPGDMLYLPAMWYHKVSQSCAEEDEGFVLAVNYWYDLDFTGPLYPTSAFVRDISLGNRAQASAE</sequence>